<evidence type="ECO:0000313" key="3">
    <source>
        <dbReference type="Proteomes" id="UP000295097"/>
    </source>
</evidence>
<dbReference type="Proteomes" id="UP000295097">
    <property type="component" value="Unassembled WGS sequence"/>
</dbReference>
<name>A0A4V2V4I5_9HYPH</name>
<accession>A0A4V2V4I5</accession>
<dbReference type="Pfam" id="PF13468">
    <property type="entry name" value="Glyoxalase_3"/>
    <property type="match status" value="1"/>
</dbReference>
<dbReference type="InterPro" id="IPR029068">
    <property type="entry name" value="Glyas_Bleomycin-R_OHBP_Dase"/>
</dbReference>
<keyword evidence="3" id="KW-1185">Reference proteome</keyword>
<proteinExistence type="predicted"/>
<dbReference type="EMBL" id="SMAR01000013">
    <property type="protein sequence ID" value="TCT39277.1"/>
    <property type="molecule type" value="Genomic_DNA"/>
</dbReference>
<evidence type="ECO:0000259" key="1">
    <source>
        <dbReference type="Pfam" id="PF13468"/>
    </source>
</evidence>
<sequence>MSLSSRTARSLDHLVLPVVDLATSRLRLVSLGFTVAPDASHPFGTGNACVYFSDSTYLEPLAIRDLRTYEAKIAERTEFVRRDRAYRFRVGEDGLSAVVFKAEDAEADHAAFSKAGIVENDLFEFSRPFELDDGTKTTAGFKLAFAADLRAPDIFFFVCERLTPLSPAASLLAHANGVTGIAEVLLTEEDPMEFEPLLQVLSNSHDIDIHPHGFSVEVGSSRLSVYTPDHLKQAYGVDAVASQRGLFASGVVFAAPDLLNVKDILQHNDLPYSTLENGVSVSPASGQGVAFVFKEE</sequence>
<evidence type="ECO:0000313" key="2">
    <source>
        <dbReference type="EMBL" id="TCT39277.1"/>
    </source>
</evidence>
<dbReference type="RefSeq" id="WP_132311162.1">
    <property type="nucleotide sequence ID" value="NZ_SMAR01000013.1"/>
</dbReference>
<dbReference type="InterPro" id="IPR025870">
    <property type="entry name" value="Glyoxalase-like_dom"/>
</dbReference>
<protein>
    <submittedName>
        <fullName evidence="2">Glyoxalase-like protein</fullName>
    </submittedName>
</protein>
<reference evidence="2 3" key="1">
    <citation type="submission" date="2019-03" db="EMBL/GenBank/DDBJ databases">
        <title>Freshwater and sediment microbial communities from various areas in North America, analyzing microbe dynamics in response to fracking.</title>
        <authorList>
            <person name="Lamendella R."/>
        </authorList>
    </citation>
    <scope>NUCLEOTIDE SEQUENCE [LARGE SCALE GENOMIC DNA]</scope>
    <source>
        <strain evidence="2 3">175.2</strain>
    </source>
</reference>
<gene>
    <name evidence="2" type="ORF">EDC90_101318</name>
</gene>
<dbReference type="Gene3D" id="3.10.180.10">
    <property type="entry name" value="2,3-Dihydroxybiphenyl 1,2-Dioxygenase, domain 1"/>
    <property type="match status" value="1"/>
</dbReference>
<dbReference type="SUPFAM" id="SSF54593">
    <property type="entry name" value="Glyoxalase/Bleomycin resistance protein/Dihydroxybiphenyl dioxygenase"/>
    <property type="match status" value="1"/>
</dbReference>
<feature type="domain" description="Glyoxalase-like" evidence="1">
    <location>
        <begin position="11"/>
        <end position="198"/>
    </location>
</feature>
<dbReference type="AlphaFoldDB" id="A0A4V2V4I5"/>
<organism evidence="2 3">
    <name type="scientific">Martelella mediterranea</name>
    <dbReference type="NCBI Taxonomy" id="293089"/>
    <lineage>
        <taxon>Bacteria</taxon>
        <taxon>Pseudomonadati</taxon>
        <taxon>Pseudomonadota</taxon>
        <taxon>Alphaproteobacteria</taxon>
        <taxon>Hyphomicrobiales</taxon>
        <taxon>Aurantimonadaceae</taxon>
        <taxon>Martelella</taxon>
    </lineage>
</organism>
<comment type="caution">
    <text evidence="2">The sequence shown here is derived from an EMBL/GenBank/DDBJ whole genome shotgun (WGS) entry which is preliminary data.</text>
</comment>
<dbReference type="OrthoDB" id="9812467at2"/>